<evidence type="ECO:0000313" key="2">
    <source>
        <dbReference type="Proteomes" id="UP000255326"/>
    </source>
</evidence>
<proteinExistence type="predicted"/>
<reference evidence="1 2" key="1">
    <citation type="submission" date="2018-07" db="EMBL/GenBank/DDBJ databases">
        <title>Genomic Encyclopedia of Type Strains, Phase IV (KMG-IV): sequencing the most valuable type-strain genomes for metagenomic binning, comparative biology and taxonomic classification.</title>
        <authorList>
            <person name="Goeker M."/>
        </authorList>
    </citation>
    <scope>NUCLEOTIDE SEQUENCE [LARGE SCALE GENOMIC DNA]</scope>
    <source>
        <strain evidence="1 2">DSM 25281</strain>
    </source>
</reference>
<dbReference type="AlphaFoldDB" id="A0A370GK93"/>
<dbReference type="EMBL" id="QQAY01000003">
    <property type="protein sequence ID" value="RDI44067.1"/>
    <property type="molecule type" value="Genomic_DNA"/>
</dbReference>
<evidence type="ECO:0000313" key="1">
    <source>
        <dbReference type="EMBL" id="RDI44067.1"/>
    </source>
</evidence>
<comment type="caution">
    <text evidence="1">The sequence shown here is derived from an EMBL/GenBank/DDBJ whole genome shotgun (WGS) entry which is preliminary data.</text>
</comment>
<organism evidence="1 2">
    <name type="scientific">Falsibacillus pallidus</name>
    <dbReference type="NCBI Taxonomy" id="493781"/>
    <lineage>
        <taxon>Bacteria</taxon>
        <taxon>Bacillati</taxon>
        <taxon>Bacillota</taxon>
        <taxon>Bacilli</taxon>
        <taxon>Bacillales</taxon>
        <taxon>Bacillaceae</taxon>
        <taxon>Falsibacillus</taxon>
    </lineage>
</organism>
<keyword evidence="2" id="KW-1185">Reference proteome</keyword>
<accession>A0A370GK93</accession>
<dbReference type="Proteomes" id="UP000255326">
    <property type="component" value="Unassembled WGS sequence"/>
</dbReference>
<name>A0A370GK93_9BACI</name>
<gene>
    <name evidence="1" type="ORF">DFR59_103130</name>
</gene>
<protein>
    <submittedName>
        <fullName evidence="1">Uncharacterized protein</fullName>
    </submittedName>
</protein>
<sequence>MSNSIKKLEKINTDSTVENKRKKKLKNGETVYFATLKRNKPAAFGK</sequence>
<dbReference type="RefSeq" id="WP_158538346.1">
    <property type="nucleotide sequence ID" value="NZ_QQAY01000003.1"/>
</dbReference>